<evidence type="ECO:0000256" key="5">
    <source>
        <dbReference type="ARBA" id="ARBA00023136"/>
    </source>
</evidence>
<dbReference type="KEGG" id="shi:Shel_20340"/>
<keyword evidence="9" id="KW-1185">Reference proteome</keyword>
<keyword evidence="4 6" id="KW-1133">Transmembrane helix</keyword>
<evidence type="ECO:0000256" key="1">
    <source>
        <dbReference type="ARBA" id="ARBA00004651"/>
    </source>
</evidence>
<evidence type="ECO:0000259" key="7">
    <source>
        <dbReference type="Pfam" id="PF00482"/>
    </source>
</evidence>
<evidence type="ECO:0000256" key="3">
    <source>
        <dbReference type="ARBA" id="ARBA00022692"/>
    </source>
</evidence>
<accession>C7N812</accession>
<keyword evidence="2" id="KW-1003">Cell membrane</keyword>
<dbReference type="InterPro" id="IPR042094">
    <property type="entry name" value="T2SS_GspF_sf"/>
</dbReference>
<evidence type="ECO:0000313" key="9">
    <source>
        <dbReference type="Proteomes" id="UP000002026"/>
    </source>
</evidence>
<evidence type="ECO:0000256" key="2">
    <source>
        <dbReference type="ARBA" id="ARBA00022475"/>
    </source>
</evidence>
<reference evidence="8 9" key="1">
    <citation type="journal article" date="2009" name="Stand. Genomic Sci.">
        <title>Complete genome sequence of Slackia heliotrinireducens type strain (RHS 1).</title>
        <authorList>
            <person name="Pukall R."/>
            <person name="Lapidus A."/>
            <person name="Nolan M."/>
            <person name="Copeland A."/>
            <person name="Glavina Del Rio T."/>
            <person name="Lucas S."/>
            <person name="Chen F."/>
            <person name="Tice H."/>
            <person name="Cheng J.F."/>
            <person name="Chertkov O."/>
            <person name="Bruce D."/>
            <person name="Goodwin L."/>
            <person name="Kuske C."/>
            <person name="Brettin T."/>
            <person name="Detter J.C."/>
            <person name="Han C."/>
            <person name="Pitluck S."/>
            <person name="Pati A."/>
            <person name="Mavrommatis K."/>
            <person name="Ivanova N."/>
            <person name="Ovchinnikova G."/>
            <person name="Chen A."/>
            <person name="Palaniappan K."/>
            <person name="Schneider S."/>
            <person name="Rohde M."/>
            <person name="Chain P."/>
            <person name="D'haeseleer P."/>
            <person name="Goker M."/>
            <person name="Bristow J."/>
            <person name="Eisen J.A."/>
            <person name="Markowitz V."/>
            <person name="Kyrpides N.C."/>
            <person name="Klenk H.P."/>
            <person name="Hugenholtz P."/>
        </authorList>
    </citation>
    <scope>NUCLEOTIDE SEQUENCE [LARGE SCALE GENOMIC DNA]</scope>
    <source>
        <strain evidence="9">ATCC 29202 / DSM 20476 / NCTC 11029 / RHS 1</strain>
    </source>
</reference>
<dbReference type="Pfam" id="PF00482">
    <property type="entry name" value="T2SSF"/>
    <property type="match status" value="1"/>
</dbReference>
<feature type="domain" description="Type II secretion system protein GspF" evidence="7">
    <location>
        <begin position="164"/>
        <end position="288"/>
    </location>
</feature>
<dbReference type="EMBL" id="CP001684">
    <property type="protein sequence ID" value="ACV23047.1"/>
    <property type="molecule type" value="Genomic_DNA"/>
</dbReference>
<protein>
    <submittedName>
        <fullName evidence="8">Flp pilus assembly protein TadB</fullName>
    </submittedName>
</protein>
<dbReference type="RefSeq" id="WP_012799148.1">
    <property type="nucleotide sequence ID" value="NC_013165.1"/>
</dbReference>
<proteinExistence type="predicted"/>
<dbReference type="Proteomes" id="UP000002026">
    <property type="component" value="Chromosome"/>
</dbReference>
<feature type="transmembrane region" description="Helical" evidence="6">
    <location>
        <begin position="303"/>
        <end position="323"/>
    </location>
</feature>
<dbReference type="InterPro" id="IPR018076">
    <property type="entry name" value="T2SS_GspF_dom"/>
</dbReference>
<keyword evidence="3 6" id="KW-0812">Transmembrane</keyword>
<organism evidence="8 9">
    <name type="scientific">Slackia heliotrinireducens (strain ATCC 29202 / DSM 20476 / NCTC 11029 / RHS 1)</name>
    <name type="common">Peptococcus heliotrinreducens</name>
    <dbReference type="NCBI Taxonomy" id="471855"/>
    <lineage>
        <taxon>Bacteria</taxon>
        <taxon>Bacillati</taxon>
        <taxon>Actinomycetota</taxon>
        <taxon>Coriobacteriia</taxon>
        <taxon>Eggerthellales</taxon>
        <taxon>Eggerthellaceae</taxon>
        <taxon>Slackia</taxon>
    </lineage>
</organism>
<feature type="transmembrane region" description="Helical" evidence="6">
    <location>
        <begin position="98"/>
        <end position="121"/>
    </location>
</feature>
<keyword evidence="5 6" id="KW-0472">Membrane</keyword>
<dbReference type="HOGENOM" id="CLU_862596_0_0_11"/>
<name>C7N812_SLAHD</name>
<evidence type="ECO:0000313" key="8">
    <source>
        <dbReference type="EMBL" id="ACV23047.1"/>
    </source>
</evidence>
<feature type="transmembrane region" description="Helical" evidence="6">
    <location>
        <begin position="127"/>
        <end position="149"/>
    </location>
</feature>
<dbReference type="PANTHER" id="PTHR35007:SF1">
    <property type="entry name" value="PILUS ASSEMBLY PROTEIN"/>
    <property type="match status" value="1"/>
</dbReference>
<dbReference type="PANTHER" id="PTHR35007">
    <property type="entry name" value="INTEGRAL MEMBRANE PROTEIN-RELATED"/>
    <property type="match status" value="1"/>
</dbReference>
<dbReference type="STRING" id="471855.Shel_20340"/>
<dbReference type="eggNOG" id="COG4965">
    <property type="taxonomic scope" value="Bacteria"/>
</dbReference>
<sequence length="332" mass="35005">MEGVVFAGAGVVSAACSGAVLAGLAYAWSAKAWSSAKSQDAGVYTSGVSWRDNAEKMVRYLMRNGLPLFGFAARMVRRSRKASRYLEGAVRLLIRKGYAANAQSICELMCALAVFGFALGLAVSGSLVAALCLSGGCVFAVVAAGSHAADEEQNRLRELVPDALRCMESCFQAGLSLPQTFAETARETEPPLSQTFAQVSHDIELGHSVDEALDRFRLGSGLPELAFVAVALDVQYVSGGDATSVLRIAQDSVDHALELRRTLRVQTAQAKLSAQIVSAMPLVLVGVLSLVSPHFFNPFFETGTGLALLAMAASMLAGGILIVRRMLAVDLG</sequence>
<evidence type="ECO:0000256" key="4">
    <source>
        <dbReference type="ARBA" id="ARBA00022989"/>
    </source>
</evidence>
<comment type="subcellular location">
    <subcellularLocation>
        <location evidence="1">Cell membrane</location>
        <topology evidence="1">Multi-pass membrane protein</topology>
    </subcellularLocation>
</comment>
<evidence type="ECO:0000256" key="6">
    <source>
        <dbReference type="SAM" id="Phobius"/>
    </source>
</evidence>
<dbReference type="Gene3D" id="1.20.81.30">
    <property type="entry name" value="Type II secretion system (T2SS), domain F"/>
    <property type="match status" value="1"/>
</dbReference>
<gene>
    <name evidence="8" type="ordered locus">Shel_20340</name>
</gene>
<dbReference type="GO" id="GO:0005886">
    <property type="term" value="C:plasma membrane"/>
    <property type="evidence" value="ECO:0007669"/>
    <property type="project" value="UniProtKB-SubCell"/>
</dbReference>
<dbReference type="AlphaFoldDB" id="C7N812"/>
<feature type="transmembrane region" description="Helical" evidence="6">
    <location>
        <begin position="270"/>
        <end position="291"/>
    </location>
</feature>